<evidence type="ECO:0000256" key="14">
    <source>
        <dbReference type="ARBA" id="ARBA00067778"/>
    </source>
</evidence>
<evidence type="ECO:0000256" key="11">
    <source>
        <dbReference type="ARBA" id="ARBA00023163"/>
    </source>
</evidence>
<dbReference type="InterPro" id="IPR016659">
    <property type="entry name" value="TF_II-I"/>
</dbReference>
<evidence type="ECO:0000256" key="12">
    <source>
        <dbReference type="ARBA" id="ARBA00023242"/>
    </source>
</evidence>
<dbReference type="AlphaFoldDB" id="A0A4X2K8X8"/>
<name>A0A4X2K8X8_VOMUR</name>
<keyword evidence="3" id="KW-0963">Cytoplasm</keyword>
<evidence type="ECO:0000256" key="7">
    <source>
        <dbReference type="ARBA" id="ARBA00022843"/>
    </source>
</evidence>
<accession>A0A4X2K8X8</accession>
<keyword evidence="11" id="KW-0804">Transcription</keyword>
<dbReference type="GO" id="GO:0005737">
    <property type="term" value="C:cytoplasm"/>
    <property type="evidence" value="ECO:0007669"/>
    <property type="project" value="UniProtKB-SubCell"/>
</dbReference>
<keyword evidence="6" id="KW-0677">Repeat</keyword>
<dbReference type="GeneTree" id="ENSGT00940000160349"/>
<feature type="region of interest" description="Disordered" evidence="15">
    <location>
        <begin position="233"/>
        <end position="270"/>
    </location>
</feature>
<dbReference type="SUPFAM" id="SSF117773">
    <property type="entry name" value="GTF2I-like repeat"/>
    <property type="match status" value="6"/>
</dbReference>
<dbReference type="PROSITE" id="PS51139">
    <property type="entry name" value="GTF2I"/>
    <property type="match status" value="6"/>
</dbReference>
<organism evidence="16 17">
    <name type="scientific">Vombatus ursinus</name>
    <name type="common">Common wombat</name>
    <dbReference type="NCBI Taxonomy" id="29139"/>
    <lineage>
        <taxon>Eukaryota</taxon>
        <taxon>Metazoa</taxon>
        <taxon>Chordata</taxon>
        <taxon>Craniata</taxon>
        <taxon>Vertebrata</taxon>
        <taxon>Euteleostomi</taxon>
        <taxon>Mammalia</taxon>
        <taxon>Metatheria</taxon>
        <taxon>Diprotodontia</taxon>
        <taxon>Vombatidae</taxon>
        <taxon>Vombatus</taxon>
    </lineage>
</organism>
<evidence type="ECO:0000256" key="2">
    <source>
        <dbReference type="ARBA" id="ARBA00004496"/>
    </source>
</evidence>
<keyword evidence="4" id="KW-1017">Isopeptide bond</keyword>
<feature type="region of interest" description="Disordered" evidence="15">
    <location>
        <begin position="682"/>
        <end position="731"/>
    </location>
</feature>
<keyword evidence="17" id="KW-1185">Reference proteome</keyword>
<feature type="region of interest" description="Disordered" evidence="15">
    <location>
        <begin position="971"/>
        <end position="1010"/>
    </location>
</feature>
<feature type="compositionally biased region" description="Acidic residues" evidence="15">
    <location>
        <begin position="322"/>
        <end position="337"/>
    </location>
</feature>
<evidence type="ECO:0000256" key="3">
    <source>
        <dbReference type="ARBA" id="ARBA00022490"/>
    </source>
</evidence>
<keyword evidence="10" id="KW-0238">DNA-binding</keyword>
<dbReference type="InterPro" id="IPR004212">
    <property type="entry name" value="GTF2I"/>
</dbReference>
<keyword evidence="9" id="KW-0805">Transcription regulation</keyword>
<proteinExistence type="predicted"/>
<evidence type="ECO:0000256" key="9">
    <source>
        <dbReference type="ARBA" id="ARBA00023015"/>
    </source>
</evidence>
<keyword evidence="7" id="KW-0832">Ubl conjugation</keyword>
<keyword evidence="12" id="KW-0539">Nucleus</keyword>
<dbReference type="Proteomes" id="UP000314987">
    <property type="component" value="Unassembled WGS sequence"/>
</dbReference>
<dbReference type="GO" id="GO:0006366">
    <property type="term" value="P:transcription by RNA polymerase II"/>
    <property type="evidence" value="ECO:0007669"/>
    <property type="project" value="InterPro"/>
</dbReference>
<dbReference type="FunFam" id="3.90.1460.10:FF:000004">
    <property type="entry name" value="general transcription factor II-I isoform X1"/>
    <property type="match status" value="1"/>
</dbReference>
<reference evidence="17" key="1">
    <citation type="submission" date="2018-12" db="EMBL/GenBank/DDBJ databases">
        <authorList>
            <person name="Yazar S."/>
        </authorList>
    </citation>
    <scope>NUCLEOTIDE SEQUENCE [LARGE SCALE GENOMIC DNA]</scope>
</reference>
<feature type="region of interest" description="Disordered" evidence="15">
    <location>
        <begin position="289"/>
        <end position="356"/>
    </location>
</feature>
<evidence type="ECO:0000256" key="13">
    <source>
        <dbReference type="ARBA" id="ARBA00055781"/>
    </source>
</evidence>
<evidence type="ECO:0000256" key="15">
    <source>
        <dbReference type="SAM" id="MobiDB-lite"/>
    </source>
</evidence>
<dbReference type="PIRSF" id="PIRSF016441">
    <property type="entry name" value="TF_II-I"/>
    <property type="match status" value="1"/>
</dbReference>
<evidence type="ECO:0000313" key="17">
    <source>
        <dbReference type="Proteomes" id="UP000314987"/>
    </source>
</evidence>
<dbReference type="InterPro" id="IPR036647">
    <property type="entry name" value="GTF2I-like_rpt_sf"/>
</dbReference>
<sequence length="1010" mass="113625">MGHAGKQGSCWSYIVQMSGNEDLGKGEDGTNWKEINGGIMAQVTMSTVSVDDEESSESRMVVTFLMSALESMCKELAKSKAEVACIAVYETDVFVVGTERGRAFVNTRKDFQKDFVKYCVAEGEKAAELHKMRATSHPNRTTVDAVEIETLRKTVEDYFCFCYGKALGKSTVVPVPYEKMLRDQSAVVVQGLPEGVAFKHPENYDVTTLKWILENKAGISFIIKRPFLEPKKQLGGRVSVTDSERSRISSPGGSCPIKVKTEPTEDSGISLEMAAVTVKEESEDPDYYQYNVQGSHHSSEGNEGTEMELPVEDSTQHAPSETSEDPEVEVTIEDDDYSPPSKKPKNTEPVNEAANAGKRKVREFNFEKWNARITDLRKQVEELFERKYAQAIKAKGPVAIPYPLFQSHVEDLYVEGLPEGIPFRRPSTYGIPRLERILLAKERIRFVIKKHELLNSTREDLQLEKPTSGVKEEWYARITKLRKMVDQLFCKKFAEALGSTEAKAVPYQKFEAHPNDLYVEGLPENIPFRSPSWYGIPRLEKIIQVGNRIKFVIKRPELLTHSTPEITQPRTNTPVKEDWNVRITKLRKQVEEIFNLKFAQALGLTEAVKVPYPVFESNPEFLYVEGLPEGIPFRSPTWFGIPRLERIVRGSNKIKFVVKKPELVLSYLPPGMASKVNTKALQTSKRARSPGSNSKVPEIEVTVEGPNNKPQTTAVRTPTQTNGSNTPFKPRGREFSFEAWNAKITDLKQKVENLFNEKCGEALGLKHPVKVPFALFESFPEDFYVEGLPEGVPFRRPSTFGIPRLEKILRNKAKIKFIIKKPEMFETAIKESTSKSPPRKINSANVTTTAAGVEDLNIIQVTIPDDESERLSKVEKARQLREQVNDLFSRKFGEAIGMGFPVKVPYRKITINPGCVVVDGMPPGVAFKAPSYLEISSMRRILDSAEFIKFTVIRPFPGLVINNQLVDQTESEGPVIQESADPSQLEVPVTEDIKETEGSSQIKQEPDPTW</sequence>
<evidence type="ECO:0000313" key="16">
    <source>
        <dbReference type="Ensembl" id="ENSVURP00010005772.1"/>
    </source>
</evidence>
<protein>
    <recommendedName>
        <fullName evidence="14">General transcription factor II-I</fullName>
    </recommendedName>
</protein>
<reference evidence="16" key="2">
    <citation type="submission" date="2025-08" db="UniProtKB">
        <authorList>
            <consortium name="Ensembl"/>
        </authorList>
    </citation>
    <scope>IDENTIFICATION</scope>
</reference>
<dbReference type="GO" id="GO:0005634">
    <property type="term" value="C:nucleus"/>
    <property type="evidence" value="ECO:0007669"/>
    <property type="project" value="UniProtKB-SubCell"/>
</dbReference>
<dbReference type="FunFam" id="3.90.1460.10:FF:000001">
    <property type="entry name" value="general transcription factor II-I isoform X1"/>
    <property type="match status" value="2"/>
</dbReference>
<evidence type="ECO:0000256" key="6">
    <source>
        <dbReference type="ARBA" id="ARBA00022737"/>
    </source>
</evidence>
<dbReference type="Pfam" id="PF02946">
    <property type="entry name" value="GTF2I"/>
    <property type="match status" value="6"/>
</dbReference>
<dbReference type="Ensembl" id="ENSVURT00010006527.1">
    <property type="protein sequence ID" value="ENSVURP00010005772.1"/>
    <property type="gene ID" value="ENSVURG00010004452.1"/>
</dbReference>
<reference evidence="16" key="3">
    <citation type="submission" date="2025-09" db="UniProtKB">
        <authorList>
            <consortium name="Ensembl"/>
        </authorList>
    </citation>
    <scope>IDENTIFICATION</scope>
</reference>
<gene>
    <name evidence="16" type="primary">GTF2I</name>
</gene>
<dbReference type="GO" id="GO:0003700">
    <property type="term" value="F:DNA-binding transcription factor activity"/>
    <property type="evidence" value="ECO:0007669"/>
    <property type="project" value="TreeGrafter"/>
</dbReference>
<dbReference type="FunFam" id="3.90.1460.10:FF:000002">
    <property type="entry name" value="General transcription factor II-I isoform 1"/>
    <property type="match status" value="1"/>
</dbReference>
<dbReference type="PANTHER" id="PTHR46304:SF2">
    <property type="entry name" value="GENERAL TRANSCRIPTION FACTOR II-I"/>
    <property type="match status" value="1"/>
</dbReference>
<dbReference type="GO" id="GO:0003677">
    <property type="term" value="F:DNA binding"/>
    <property type="evidence" value="ECO:0007669"/>
    <property type="project" value="UniProtKB-KW"/>
</dbReference>
<comment type="subcellular location">
    <subcellularLocation>
        <location evidence="2">Cytoplasm</location>
    </subcellularLocation>
    <subcellularLocation>
        <location evidence="1">Nucleus</location>
    </subcellularLocation>
</comment>
<keyword evidence="8" id="KW-0007">Acetylation</keyword>
<evidence type="ECO:0000256" key="8">
    <source>
        <dbReference type="ARBA" id="ARBA00022990"/>
    </source>
</evidence>
<feature type="compositionally biased region" description="Polar residues" evidence="15">
    <location>
        <begin position="682"/>
        <end position="695"/>
    </location>
</feature>
<dbReference type="Gene3D" id="3.90.1460.10">
    <property type="entry name" value="GTF2I-like"/>
    <property type="match status" value="6"/>
</dbReference>
<feature type="compositionally biased region" description="Polar residues" evidence="15">
    <location>
        <begin position="708"/>
        <end position="727"/>
    </location>
</feature>
<dbReference type="PANTHER" id="PTHR46304">
    <property type="entry name" value="GENERAL TRANSCRIPTION FACTOR II-I REPEAT DOMAIN-CONTAINING PROTEIN 1"/>
    <property type="match status" value="1"/>
</dbReference>
<dbReference type="FunFam" id="3.90.1460.10:FF:000003">
    <property type="entry name" value="general transcription factor II-I isoform X1"/>
    <property type="match status" value="1"/>
</dbReference>
<evidence type="ECO:0000256" key="4">
    <source>
        <dbReference type="ARBA" id="ARBA00022499"/>
    </source>
</evidence>
<keyword evidence="5" id="KW-0597">Phosphoprotein</keyword>
<comment type="function">
    <text evidence="13">Interacts with the basal transcription machinery by coordinating the formation of a multiprotein complex at the C-FOS promoter, and linking specific signal responsive activator complexes. Promotes the formation of stable high-order complexes of SRF and PHOX1 and interacts cooperatively with PHOX1 to promote serum-inducible transcription of a reporter gene deriven by the C-FOS serum response element (SRE). Acts as a coregulator for USF1 by binding independently two promoter elements, a pyrimidine-rich initiator (Inr) and an upstream E-box. Required for the formation of functional ARID3A DNA-binding complexes and for activation of immunoglobulin heavy-chain transcription upon B-lymphocyte activation.</text>
</comment>
<evidence type="ECO:0000256" key="1">
    <source>
        <dbReference type="ARBA" id="ARBA00004123"/>
    </source>
</evidence>
<evidence type="ECO:0000256" key="5">
    <source>
        <dbReference type="ARBA" id="ARBA00022553"/>
    </source>
</evidence>
<evidence type="ECO:0000256" key="10">
    <source>
        <dbReference type="ARBA" id="ARBA00023125"/>
    </source>
</evidence>